<dbReference type="AlphaFoldDB" id="A4CBF4"/>
<reference evidence="1 2" key="1">
    <citation type="submission" date="2006-02" db="EMBL/GenBank/DDBJ databases">
        <authorList>
            <person name="Moran M.A."/>
            <person name="Kjelleberg S."/>
            <person name="Egan S."/>
            <person name="Saunders N."/>
            <person name="Thomas T."/>
            <person name="Ferriera S."/>
            <person name="Johnson J."/>
            <person name="Kravitz S."/>
            <person name="Halpern A."/>
            <person name="Remington K."/>
            <person name="Beeson K."/>
            <person name="Tran B."/>
            <person name="Rogers Y.-H."/>
            <person name="Friedman R."/>
            <person name="Venter J.C."/>
        </authorList>
    </citation>
    <scope>NUCLEOTIDE SEQUENCE [LARGE SCALE GENOMIC DNA]</scope>
    <source>
        <strain evidence="1 2">D2</strain>
    </source>
</reference>
<sequence length="148" mass="18027">MHNHIPTEQDWEGYQDDIDARYAYEYFFGKTIYELTEEFRQSVIERADELRFMPVRPFRYYIFALSHFIMEDNYLENEADMAIDCLFTLVLEKLNEYPENILPVMERLLPSLQFMADNVERYNISEEIYGSVPNRLQTILQRYRMLQH</sequence>
<dbReference type="eggNOG" id="ENOG5033VS1">
    <property type="taxonomic scope" value="Bacteria"/>
</dbReference>
<dbReference type="EMBL" id="AAOH01000005">
    <property type="protein sequence ID" value="EAR27691.1"/>
    <property type="molecule type" value="Genomic_DNA"/>
</dbReference>
<comment type="caution">
    <text evidence="1">The sequence shown here is derived from an EMBL/GenBank/DDBJ whole genome shotgun (WGS) entry which is preliminary data.</text>
</comment>
<dbReference type="RefSeq" id="WP_009839523.1">
    <property type="nucleotide sequence ID" value="NZ_CH959301.1"/>
</dbReference>
<keyword evidence="2" id="KW-1185">Reference proteome</keyword>
<evidence type="ECO:0000313" key="2">
    <source>
        <dbReference type="Proteomes" id="UP000006201"/>
    </source>
</evidence>
<dbReference type="OrthoDB" id="5768712at2"/>
<dbReference type="Proteomes" id="UP000006201">
    <property type="component" value="Unassembled WGS sequence"/>
</dbReference>
<proteinExistence type="predicted"/>
<evidence type="ECO:0000313" key="1">
    <source>
        <dbReference type="EMBL" id="EAR27691.1"/>
    </source>
</evidence>
<organism evidence="1 2">
    <name type="scientific">Pseudoalteromonas tunicata D2</name>
    <dbReference type="NCBI Taxonomy" id="87626"/>
    <lineage>
        <taxon>Bacteria</taxon>
        <taxon>Pseudomonadati</taxon>
        <taxon>Pseudomonadota</taxon>
        <taxon>Gammaproteobacteria</taxon>
        <taxon>Alteromonadales</taxon>
        <taxon>Pseudoalteromonadaceae</taxon>
        <taxon>Pseudoalteromonas</taxon>
    </lineage>
</organism>
<protein>
    <submittedName>
        <fullName evidence="1">Uncharacterized protein</fullName>
    </submittedName>
</protein>
<name>A4CBF4_9GAMM</name>
<dbReference type="HOGENOM" id="CLU_1757287_0_0_6"/>
<accession>A4CBF4</accession>
<gene>
    <name evidence="1" type="ORF">PTD2_17755</name>
</gene>